<keyword evidence="4" id="KW-1185">Reference proteome</keyword>
<dbReference type="Proteomes" id="UP000187209">
    <property type="component" value="Unassembled WGS sequence"/>
</dbReference>
<accession>A0A1R2CS77</accession>
<reference evidence="3 4" key="1">
    <citation type="submission" date="2016-11" db="EMBL/GenBank/DDBJ databases">
        <title>The macronuclear genome of Stentor coeruleus: a giant cell with tiny introns.</title>
        <authorList>
            <person name="Slabodnick M."/>
            <person name="Ruby J.G."/>
            <person name="Reiff S.B."/>
            <person name="Swart E.C."/>
            <person name="Gosai S."/>
            <person name="Prabakaran S."/>
            <person name="Witkowska E."/>
            <person name="Larue G.E."/>
            <person name="Fisher S."/>
            <person name="Freeman R.M."/>
            <person name="Gunawardena J."/>
            <person name="Chu W."/>
            <person name="Stover N.A."/>
            <person name="Gregory B.D."/>
            <person name="Nowacki M."/>
            <person name="Derisi J."/>
            <person name="Roy S.W."/>
            <person name="Marshall W.F."/>
            <person name="Sood P."/>
        </authorList>
    </citation>
    <scope>NUCLEOTIDE SEQUENCE [LARGE SCALE GENOMIC DNA]</scope>
    <source>
        <strain evidence="3">WM001</strain>
    </source>
</reference>
<organism evidence="3 4">
    <name type="scientific">Stentor coeruleus</name>
    <dbReference type="NCBI Taxonomy" id="5963"/>
    <lineage>
        <taxon>Eukaryota</taxon>
        <taxon>Sar</taxon>
        <taxon>Alveolata</taxon>
        <taxon>Ciliophora</taxon>
        <taxon>Postciliodesmatophora</taxon>
        <taxon>Heterotrichea</taxon>
        <taxon>Heterotrichida</taxon>
        <taxon>Stentoridae</taxon>
        <taxon>Stentor</taxon>
    </lineage>
</organism>
<feature type="coiled-coil region" evidence="1">
    <location>
        <begin position="150"/>
        <end position="177"/>
    </location>
</feature>
<evidence type="ECO:0000313" key="4">
    <source>
        <dbReference type="Proteomes" id="UP000187209"/>
    </source>
</evidence>
<evidence type="ECO:0000256" key="1">
    <source>
        <dbReference type="SAM" id="Coils"/>
    </source>
</evidence>
<keyword evidence="1" id="KW-0175">Coiled coil</keyword>
<evidence type="ECO:0000313" key="3">
    <source>
        <dbReference type="EMBL" id="OMJ91823.1"/>
    </source>
</evidence>
<dbReference type="EMBL" id="MPUH01000073">
    <property type="protein sequence ID" value="OMJ91823.1"/>
    <property type="molecule type" value="Genomic_DNA"/>
</dbReference>
<dbReference type="AlphaFoldDB" id="A0A1R2CS77"/>
<name>A0A1R2CS77_9CILI</name>
<comment type="caution">
    <text evidence="3">The sequence shown here is derived from an EMBL/GenBank/DDBJ whole genome shotgun (WGS) entry which is preliminary data.</text>
</comment>
<sequence>MKKDEFLPLIDAAIKYFDPKCPDKESIRRFLELSNETAKIELDRLNKSISDTITRIKDLKYENKQLAGSIAFNAHEILELEKDNLEKQIRIKDLKDHYETRKKYLDEIGLELDTHRRAEVYKELAEKRLIKTMSMKISNDNQYNLQVRKSSDLLANVEKAEDDVEKALIRMHKLNEEVKKRREYIKSMQFRLGIENREQEKLSTHNQKLNQDLDMKNIPTPPPPTPPLPAIPPFKRPLTAISRGKSTGRLK</sequence>
<feature type="region of interest" description="Disordered" evidence="2">
    <location>
        <begin position="210"/>
        <end position="251"/>
    </location>
</feature>
<protein>
    <submittedName>
        <fullName evidence="3">Uncharacterized protein</fullName>
    </submittedName>
</protein>
<gene>
    <name evidence="3" type="ORF">SteCoe_5494</name>
</gene>
<proteinExistence type="predicted"/>
<evidence type="ECO:0000256" key="2">
    <source>
        <dbReference type="SAM" id="MobiDB-lite"/>
    </source>
</evidence>
<feature type="compositionally biased region" description="Pro residues" evidence="2">
    <location>
        <begin position="219"/>
        <end position="235"/>
    </location>
</feature>